<evidence type="ECO:0000256" key="2">
    <source>
        <dbReference type="ARBA" id="ARBA00022490"/>
    </source>
</evidence>
<dbReference type="PANTHER" id="PTHR33164:SF5">
    <property type="entry name" value="ORGANIC HYDROPEROXIDE RESISTANCE TRANSCRIPTIONAL REGULATOR"/>
    <property type="match status" value="1"/>
</dbReference>
<evidence type="ECO:0000256" key="1">
    <source>
        <dbReference type="ARBA" id="ARBA00004496"/>
    </source>
</evidence>
<keyword evidence="5" id="KW-0804">Transcription</keyword>
<accession>A0A0L0J776</accession>
<dbReference type="Gene3D" id="1.10.10.10">
    <property type="entry name" value="Winged helix-like DNA-binding domain superfamily/Winged helix DNA-binding domain"/>
    <property type="match status" value="1"/>
</dbReference>
<dbReference type="AlphaFoldDB" id="A0A0L0J776"/>
<dbReference type="InterPro" id="IPR055166">
    <property type="entry name" value="Transc_reg_Sar_Rot_HTH"/>
</dbReference>
<dbReference type="InterPro" id="IPR036390">
    <property type="entry name" value="WH_DNA-bd_sf"/>
</dbReference>
<dbReference type="Proteomes" id="UP000064921">
    <property type="component" value="Chromosome"/>
</dbReference>
<dbReference type="PANTHER" id="PTHR33164">
    <property type="entry name" value="TRANSCRIPTIONAL REGULATOR, MARR FAMILY"/>
    <property type="match status" value="1"/>
</dbReference>
<sequence length="161" mass="17448">MTPSTCSPESAGGSSPRTLGDLLCFSIYSANHAFNRAYKPLLEGLGLTYPQFLVMMVLWEEDDQTVGGLGQRLGLESNTLTPLVKRLEAMELVARRRDAADERQVRVKLTDKGADMRKAGQAIPECLGGAAGLDLAEIRDLKRRLGDLQQALEKATASLTA</sequence>
<dbReference type="PATRIC" id="fig|121719.5.peg.490"/>
<dbReference type="GO" id="GO:0005737">
    <property type="term" value="C:cytoplasm"/>
    <property type="evidence" value="ECO:0007669"/>
    <property type="project" value="UniProtKB-SubCell"/>
</dbReference>
<keyword evidence="4" id="KW-0238">DNA-binding</keyword>
<organism evidence="6 7">
    <name type="scientific">Pannonibacter phragmitetus</name>
    <dbReference type="NCBI Taxonomy" id="121719"/>
    <lineage>
        <taxon>Bacteria</taxon>
        <taxon>Pseudomonadati</taxon>
        <taxon>Pseudomonadota</taxon>
        <taxon>Alphaproteobacteria</taxon>
        <taxon>Hyphomicrobiales</taxon>
        <taxon>Stappiaceae</taxon>
        <taxon>Pannonibacter</taxon>
    </lineage>
</organism>
<keyword evidence="3" id="KW-0805">Transcription regulation</keyword>
<dbReference type="SMART" id="SM00347">
    <property type="entry name" value="HTH_MARR"/>
    <property type="match status" value="1"/>
</dbReference>
<evidence type="ECO:0000313" key="7">
    <source>
        <dbReference type="Proteomes" id="UP000064921"/>
    </source>
</evidence>
<dbReference type="InterPro" id="IPR036388">
    <property type="entry name" value="WH-like_DNA-bd_sf"/>
</dbReference>
<dbReference type="InterPro" id="IPR000835">
    <property type="entry name" value="HTH_MarR-typ"/>
</dbReference>
<keyword evidence="7" id="KW-1185">Reference proteome</keyword>
<dbReference type="GO" id="GO:0003700">
    <property type="term" value="F:DNA-binding transcription factor activity"/>
    <property type="evidence" value="ECO:0007669"/>
    <property type="project" value="InterPro"/>
</dbReference>
<reference evidence="6 7" key="1">
    <citation type="submission" date="2015-10" db="EMBL/GenBank/DDBJ databases">
        <title>The world's first case of liver abscess caused by Pannonibacter phragmitetus.</title>
        <authorList>
            <person name="Ming D."/>
            <person name="Wang M."/>
            <person name="Zhou Y."/>
            <person name="Jiang T."/>
            <person name="Hu S."/>
        </authorList>
    </citation>
    <scope>NUCLEOTIDE SEQUENCE [LARGE SCALE GENOMIC DNA]</scope>
    <source>
        <strain evidence="6 7">31801</strain>
    </source>
</reference>
<dbReference type="STRING" id="121719.APZ00_22375"/>
<evidence type="ECO:0000256" key="3">
    <source>
        <dbReference type="ARBA" id="ARBA00023015"/>
    </source>
</evidence>
<proteinExistence type="predicted"/>
<keyword evidence="2" id="KW-0963">Cytoplasm</keyword>
<dbReference type="FunFam" id="1.10.10.10:FF:000163">
    <property type="entry name" value="MarR family transcriptional regulator"/>
    <property type="match status" value="1"/>
</dbReference>
<protein>
    <submittedName>
        <fullName evidence="6">MarR family transcriptional regulator</fullName>
    </submittedName>
</protein>
<dbReference type="eggNOG" id="COG1846">
    <property type="taxonomic scope" value="Bacteria"/>
</dbReference>
<evidence type="ECO:0000256" key="4">
    <source>
        <dbReference type="ARBA" id="ARBA00023125"/>
    </source>
</evidence>
<dbReference type="PROSITE" id="PS50995">
    <property type="entry name" value="HTH_MARR_2"/>
    <property type="match status" value="1"/>
</dbReference>
<gene>
    <name evidence="6" type="ORF">APZ00_22375</name>
</gene>
<comment type="subcellular location">
    <subcellularLocation>
        <location evidence="1">Cytoplasm</location>
    </subcellularLocation>
</comment>
<dbReference type="Pfam" id="PF22381">
    <property type="entry name" value="Staph_reg_Sar_Rot"/>
    <property type="match status" value="1"/>
</dbReference>
<dbReference type="GO" id="GO:0006950">
    <property type="term" value="P:response to stress"/>
    <property type="evidence" value="ECO:0007669"/>
    <property type="project" value="TreeGrafter"/>
</dbReference>
<dbReference type="EMBL" id="CP013068">
    <property type="protein sequence ID" value="ALV29445.1"/>
    <property type="molecule type" value="Genomic_DNA"/>
</dbReference>
<dbReference type="SUPFAM" id="SSF46785">
    <property type="entry name" value="Winged helix' DNA-binding domain"/>
    <property type="match status" value="1"/>
</dbReference>
<dbReference type="RefSeq" id="WP_050471254.1">
    <property type="nucleotide sequence ID" value="NZ_CP013068.1"/>
</dbReference>
<dbReference type="GO" id="GO:0003677">
    <property type="term" value="F:DNA binding"/>
    <property type="evidence" value="ECO:0007669"/>
    <property type="project" value="UniProtKB-KW"/>
</dbReference>
<dbReference type="InterPro" id="IPR039422">
    <property type="entry name" value="MarR/SlyA-like"/>
</dbReference>
<dbReference type="KEGG" id="pphr:APZ00_22375"/>
<evidence type="ECO:0000313" key="6">
    <source>
        <dbReference type="EMBL" id="ALV29445.1"/>
    </source>
</evidence>
<evidence type="ECO:0000256" key="5">
    <source>
        <dbReference type="ARBA" id="ARBA00023163"/>
    </source>
</evidence>
<name>A0A0L0J776_9HYPH</name>